<dbReference type="InterPro" id="IPR045690">
    <property type="entry name" value="DUF6055"/>
</dbReference>
<evidence type="ECO:0000313" key="1">
    <source>
        <dbReference type="EMBL" id="VFB15075.1"/>
    </source>
</evidence>
<reference evidence="1 2" key="1">
    <citation type="submission" date="2019-02" db="EMBL/GenBank/DDBJ databases">
        <authorList>
            <consortium name="Pathogen Informatics"/>
        </authorList>
    </citation>
    <scope>NUCLEOTIDE SEQUENCE [LARGE SCALE GENOMIC DNA]</scope>
    <source>
        <strain evidence="1 2">3012STDY7078512</strain>
    </source>
</reference>
<dbReference type="Pfam" id="PF19527">
    <property type="entry name" value="DUF6055"/>
    <property type="match status" value="1"/>
</dbReference>
<dbReference type="EMBL" id="CAACYH010000005">
    <property type="protein sequence ID" value="VFB15075.1"/>
    <property type="molecule type" value="Genomic_DNA"/>
</dbReference>
<proteinExistence type="predicted"/>
<organism evidence="1 2">
    <name type="scientific">Prevotella heparinolytica</name>
    <dbReference type="NCBI Taxonomy" id="28113"/>
    <lineage>
        <taxon>Bacteria</taxon>
        <taxon>Pseudomonadati</taxon>
        <taxon>Bacteroidota</taxon>
        <taxon>Bacteroidia</taxon>
        <taxon>Bacteroidales</taxon>
        <taxon>Bacteroidaceae</taxon>
        <taxon>Bacteroides</taxon>
    </lineage>
</organism>
<sequence>MVVMGAPEAYAPHPWNDDETDDAQWPYKVKFEGTDLLGSFYVDETAAPKNITLTYDLKCDYKNTGYALGTIDLALNQSLAQAFALKPSALAGRLTPIRRRTG</sequence>
<gene>
    <name evidence="1" type="ORF">NCTC7812_02659</name>
</gene>
<evidence type="ECO:0000313" key="2">
    <source>
        <dbReference type="Proteomes" id="UP000396835"/>
    </source>
</evidence>
<name>A0A449I6L5_9BACE</name>
<accession>A0A449I6L5</accession>
<dbReference type="AlphaFoldDB" id="A0A449I6L5"/>
<protein>
    <submittedName>
        <fullName evidence="1">Uncharacterized protein</fullName>
    </submittedName>
</protein>
<dbReference type="Proteomes" id="UP000396835">
    <property type="component" value="Unassembled WGS sequence"/>
</dbReference>